<dbReference type="Proteomes" id="UP001065549">
    <property type="component" value="Unassembled WGS sequence"/>
</dbReference>
<protein>
    <submittedName>
        <fullName evidence="3">GGDEF domain-containing protein</fullName>
    </submittedName>
</protein>
<evidence type="ECO:0000313" key="3">
    <source>
        <dbReference type="EMBL" id="MCU7380317.1"/>
    </source>
</evidence>
<organism evidence="3 4">
    <name type="scientific">Hominibacterium faecale</name>
    <dbReference type="NCBI Taxonomy" id="2839743"/>
    <lineage>
        <taxon>Bacteria</taxon>
        <taxon>Bacillati</taxon>
        <taxon>Bacillota</taxon>
        <taxon>Clostridia</taxon>
        <taxon>Peptostreptococcales</taxon>
        <taxon>Anaerovoracaceae</taxon>
        <taxon>Hominibacterium</taxon>
    </lineage>
</organism>
<name>A0A9J6QXW8_9FIRM</name>
<feature type="transmembrane region" description="Helical" evidence="1">
    <location>
        <begin position="52"/>
        <end position="74"/>
    </location>
</feature>
<evidence type="ECO:0000313" key="4">
    <source>
        <dbReference type="Proteomes" id="UP001065549"/>
    </source>
</evidence>
<dbReference type="EMBL" id="JAOSHN010000009">
    <property type="protein sequence ID" value="MCU7380317.1"/>
    <property type="molecule type" value="Genomic_DNA"/>
</dbReference>
<keyword evidence="1" id="KW-0472">Membrane</keyword>
<dbReference type="InterPro" id="IPR029787">
    <property type="entry name" value="Nucleotide_cyclase"/>
</dbReference>
<feature type="domain" description="GGDEF" evidence="2">
    <location>
        <begin position="233"/>
        <end position="364"/>
    </location>
</feature>
<keyword evidence="1" id="KW-1133">Transmembrane helix</keyword>
<dbReference type="PANTHER" id="PTHR45138">
    <property type="entry name" value="REGULATORY COMPONENTS OF SENSORY TRANSDUCTION SYSTEM"/>
    <property type="match status" value="1"/>
</dbReference>
<feature type="transmembrane region" description="Helical" evidence="1">
    <location>
        <begin position="86"/>
        <end position="102"/>
    </location>
</feature>
<sequence length="364" mass="41362">MTSRYEKTLEKALLIHMQTLLGMAVVAFAAEIVFYFVLTAQGTMESEPSRYFLKYVALPTGLNGICVLTAWLTYRSNGTNLKQKEYTVSLLAVAEAFIIAIVHATFPSVYLLFAFMIIVTVFYGDKLLTTIIFFAALIGRCLSAIYCIDQSVSFCADELADLLLAVIILCGIYVLSLTIIRLENEKREMMVRSIEEWGRMKETAQKDPMTKLYNVRALEDFQKKVQEKKLGRLPTFFAMWDIDGFKEINDTYGHLEGDAVLRFLGERCLEPACGMLCFRYGGDEFSAFLFDDKWEDGQKRLKLLQEQLRQYTISSTGEKLLLSISIGATPYASDVELAELIARADKALYQVKKKDKGSIRFIQY</sequence>
<comment type="caution">
    <text evidence="3">The sequence shown here is derived from an EMBL/GenBank/DDBJ whole genome shotgun (WGS) entry which is preliminary data.</text>
</comment>
<dbReference type="NCBIfam" id="TIGR00254">
    <property type="entry name" value="GGDEF"/>
    <property type="match status" value="1"/>
</dbReference>
<dbReference type="Pfam" id="PF00990">
    <property type="entry name" value="GGDEF"/>
    <property type="match status" value="1"/>
</dbReference>
<dbReference type="Gene3D" id="3.30.70.270">
    <property type="match status" value="1"/>
</dbReference>
<dbReference type="InterPro" id="IPR050469">
    <property type="entry name" value="Diguanylate_Cyclase"/>
</dbReference>
<dbReference type="SUPFAM" id="SSF55073">
    <property type="entry name" value="Nucleotide cyclase"/>
    <property type="match status" value="1"/>
</dbReference>
<dbReference type="InterPro" id="IPR000160">
    <property type="entry name" value="GGDEF_dom"/>
</dbReference>
<keyword evidence="4" id="KW-1185">Reference proteome</keyword>
<accession>A0A9J6QXW8</accession>
<feature type="transmembrane region" description="Helical" evidence="1">
    <location>
        <begin position="20"/>
        <end position="40"/>
    </location>
</feature>
<dbReference type="SMART" id="SM00267">
    <property type="entry name" value="GGDEF"/>
    <property type="match status" value="1"/>
</dbReference>
<dbReference type="InterPro" id="IPR043128">
    <property type="entry name" value="Rev_trsase/Diguanyl_cyclase"/>
</dbReference>
<proteinExistence type="predicted"/>
<dbReference type="RefSeq" id="WP_253021049.1">
    <property type="nucleotide sequence ID" value="NZ_JAOSHN010000009.1"/>
</dbReference>
<dbReference type="PROSITE" id="PS50887">
    <property type="entry name" value="GGDEF"/>
    <property type="match status" value="1"/>
</dbReference>
<evidence type="ECO:0000259" key="2">
    <source>
        <dbReference type="PROSITE" id="PS50887"/>
    </source>
</evidence>
<keyword evidence="1" id="KW-0812">Transmembrane</keyword>
<dbReference type="CDD" id="cd01949">
    <property type="entry name" value="GGDEF"/>
    <property type="match status" value="1"/>
</dbReference>
<evidence type="ECO:0000256" key="1">
    <source>
        <dbReference type="SAM" id="Phobius"/>
    </source>
</evidence>
<dbReference type="AlphaFoldDB" id="A0A9J6QXW8"/>
<reference evidence="3" key="1">
    <citation type="submission" date="2022-09" db="EMBL/GenBank/DDBJ databases">
        <title>Culturomic study of gut microbiota in children with autism spectrum disorder.</title>
        <authorList>
            <person name="Efimov B.A."/>
            <person name="Chaplin A.V."/>
            <person name="Sokolova S.R."/>
            <person name="Pikina A.P."/>
            <person name="Korzhanova M."/>
            <person name="Belova V."/>
            <person name="Korostin D."/>
        </authorList>
    </citation>
    <scope>NUCLEOTIDE SEQUENCE</scope>
    <source>
        <strain evidence="3">ASD5510</strain>
    </source>
</reference>
<dbReference type="PANTHER" id="PTHR45138:SF9">
    <property type="entry name" value="DIGUANYLATE CYCLASE DGCM-RELATED"/>
    <property type="match status" value="1"/>
</dbReference>
<dbReference type="GO" id="GO:0052621">
    <property type="term" value="F:diguanylate cyclase activity"/>
    <property type="evidence" value="ECO:0007669"/>
    <property type="project" value="TreeGrafter"/>
</dbReference>
<feature type="transmembrane region" description="Helical" evidence="1">
    <location>
        <begin position="160"/>
        <end position="182"/>
    </location>
</feature>
<gene>
    <name evidence="3" type="ORF">OBO34_18470</name>
</gene>